<evidence type="ECO:0000313" key="1">
    <source>
        <dbReference type="EMBL" id="KAK7692284.1"/>
    </source>
</evidence>
<dbReference type="EMBL" id="JASBNA010000004">
    <property type="protein sequence ID" value="KAK7692284.1"/>
    <property type="molecule type" value="Genomic_DNA"/>
</dbReference>
<name>A0AAW0GMB6_9APHY</name>
<accession>A0AAW0GMB6</accession>
<evidence type="ECO:0000313" key="2">
    <source>
        <dbReference type="Proteomes" id="UP001385951"/>
    </source>
</evidence>
<organism evidence="1 2">
    <name type="scientific">Cerrena zonata</name>
    <dbReference type="NCBI Taxonomy" id="2478898"/>
    <lineage>
        <taxon>Eukaryota</taxon>
        <taxon>Fungi</taxon>
        <taxon>Dikarya</taxon>
        <taxon>Basidiomycota</taxon>
        <taxon>Agaricomycotina</taxon>
        <taxon>Agaricomycetes</taxon>
        <taxon>Polyporales</taxon>
        <taxon>Cerrenaceae</taxon>
        <taxon>Cerrena</taxon>
    </lineage>
</organism>
<gene>
    <name evidence="1" type="ORF">QCA50_003909</name>
</gene>
<comment type="caution">
    <text evidence="1">The sequence shown here is derived from an EMBL/GenBank/DDBJ whole genome shotgun (WGS) entry which is preliminary data.</text>
</comment>
<sequence>MDGWSAPGNWKDLSVGSVTATIRKYDDENTITVTVGPVNKKAVITDSKGYLNQKEVDGVQGLLYYKNINDINNGLFANYNEDRIVFYQKQWFATDFVSYFIPYESNTKSLGIPGTTEVEFENIVWSNT</sequence>
<reference evidence="1 2" key="1">
    <citation type="submission" date="2022-09" db="EMBL/GenBank/DDBJ databases">
        <authorList>
            <person name="Palmer J.M."/>
        </authorList>
    </citation>
    <scope>NUCLEOTIDE SEQUENCE [LARGE SCALE GENOMIC DNA]</scope>
    <source>
        <strain evidence="1 2">DSM 7382</strain>
    </source>
</reference>
<keyword evidence="2" id="KW-1185">Reference proteome</keyword>
<proteinExistence type="predicted"/>
<dbReference type="AlphaFoldDB" id="A0AAW0GMB6"/>
<protein>
    <submittedName>
        <fullName evidence="1">Uncharacterized protein</fullName>
    </submittedName>
</protein>
<dbReference type="Proteomes" id="UP001385951">
    <property type="component" value="Unassembled WGS sequence"/>
</dbReference>